<keyword evidence="4" id="KW-1185">Reference proteome</keyword>
<dbReference type="EMBL" id="JBBMFS010000002">
    <property type="protein sequence ID" value="MEQ2553958.1"/>
    <property type="molecule type" value="Genomic_DNA"/>
</dbReference>
<dbReference type="PANTHER" id="PTHR30486:SF16">
    <property type="entry name" value="TWITCHING MOTILITY PROTEIN PILT"/>
    <property type="match status" value="1"/>
</dbReference>
<name>A0ABV1H3A4_9FIRM</name>
<dbReference type="PANTHER" id="PTHR30486">
    <property type="entry name" value="TWITCHING MOTILITY PROTEIN PILT"/>
    <property type="match status" value="1"/>
</dbReference>
<evidence type="ECO:0000313" key="3">
    <source>
        <dbReference type="EMBL" id="MEQ2553958.1"/>
    </source>
</evidence>
<reference evidence="3" key="1">
    <citation type="submission" date="2024-03" db="EMBL/GenBank/DDBJ databases">
        <title>Human intestinal bacterial collection.</title>
        <authorList>
            <person name="Pauvert C."/>
            <person name="Hitch T.C.A."/>
            <person name="Clavel T."/>
        </authorList>
    </citation>
    <scope>NUCLEOTIDE SEQUENCE [LARGE SCALE GENOMIC DNA]</scope>
    <source>
        <strain evidence="3">CLA-AA-H89B</strain>
    </source>
</reference>
<dbReference type="InterPro" id="IPR027417">
    <property type="entry name" value="P-loop_NTPase"/>
</dbReference>
<dbReference type="SUPFAM" id="SSF52540">
    <property type="entry name" value="P-loop containing nucleoside triphosphate hydrolases"/>
    <property type="match status" value="1"/>
</dbReference>
<feature type="domain" description="Bacterial type II secretion system protein E" evidence="2">
    <location>
        <begin position="109"/>
        <end position="266"/>
    </location>
</feature>
<dbReference type="Pfam" id="PF00437">
    <property type="entry name" value="T2SSE"/>
    <property type="match status" value="1"/>
</dbReference>
<accession>A0ABV1H3A4</accession>
<sequence length="282" mass="30694">MVTIEQLFRQAQQAGAAEIYLMAGRKPAARIGGKIKNLDYPELSSTEAEKILLEMLDAKQAAQYRETKSVDEVIAFHGIGRFRVHIYQNDGVPSACVKIINKKEGLPEELKALAGITQGLVLVCGKPHSGKSATLAALAEQMLAGRFMHLVTLESPVEYPIEAGKGLLSRRCIGKDTGSYKEGMDNLLHESADGVLIGELETPEAVQAALRAAKMGLVVLGTVNSVDADTAVERIAQLSGMEAPLQKTRVWKMTKAVIQQKYELCESTGKFVYNCEILKYNS</sequence>
<comment type="similarity">
    <text evidence="1">Belongs to the GSP E family.</text>
</comment>
<gene>
    <name evidence="3" type="ORF">WMO37_02880</name>
</gene>
<organism evidence="3 4">
    <name type="scientific">Lachnospira intestinalis</name>
    <dbReference type="NCBI Taxonomy" id="3133158"/>
    <lineage>
        <taxon>Bacteria</taxon>
        <taxon>Bacillati</taxon>
        <taxon>Bacillota</taxon>
        <taxon>Clostridia</taxon>
        <taxon>Lachnospirales</taxon>
        <taxon>Lachnospiraceae</taxon>
        <taxon>Lachnospira</taxon>
    </lineage>
</organism>
<dbReference type="InterPro" id="IPR001482">
    <property type="entry name" value="T2SS/T4SS_dom"/>
</dbReference>
<evidence type="ECO:0000256" key="1">
    <source>
        <dbReference type="ARBA" id="ARBA00006611"/>
    </source>
</evidence>
<proteinExistence type="inferred from homology"/>
<dbReference type="InterPro" id="IPR050921">
    <property type="entry name" value="T4SS_GSP_E_ATPase"/>
</dbReference>
<evidence type="ECO:0000313" key="4">
    <source>
        <dbReference type="Proteomes" id="UP001546774"/>
    </source>
</evidence>
<dbReference type="Gene3D" id="3.40.50.300">
    <property type="entry name" value="P-loop containing nucleotide triphosphate hydrolases"/>
    <property type="match status" value="1"/>
</dbReference>
<protein>
    <submittedName>
        <fullName evidence="3">ATPase, T2SS/T4P/T4SS family</fullName>
    </submittedName>
</protein>
<comment type="caution">
    <text evidence="3">The sequence shown here is derived from an EMBL/GenBank/DDBJ whole genome shotgun (WGS) entry which is preliminary data.</text>
</comment>
<dbReference type="Proteomes" id="UP001546774">
    <property type="component" value="Unassembled WGS sequence"/>
</dbReference>
<dbReference type="Gene3D" id="3.30.450.90">
    <property type="match status" value="1"/>
</dbReference>
<evidence type="ECO:0000259" key="2">
    <source>
        <dbReference type="Pfam" id="PF00437"/>
    </source>
</evidence>